<evidence type="ECO:0008006" key="2">
    <source>
        <dbReference type="Google" id="ProtNLM"/>
    </source>
</evidence>
<accession>A0A6C0IR35</accession>
<proteinExistence type="predicted"/>
<name>A0A6C0IR35_9ZZZZ</name>
<evidence type="ECO:0000313" key="1">
    <source>
        <dbReference type="EMBL" id="QHT93963.1"/>
    </source>
</evidence>
<dbReference type="EMBL" id="MN740212">
    <property type="protein sequence ID" value="QHT93963.1"/>
    <property type="molecule type" value="Genomic_DNA"/>
</dbReference>
<reference evidence="1" key="1">
    <citation type="journal article" date="2020" name="Nature">
        <title>Giant virus diversity and host interactions through global metagenomics.</title>
        <authorList>
            <person name="Schulz F."/>
            <person name="Roux S."/>
            <person name="Paez-Espino D."/>
            <person name="Jungbluth S."/>
            <person name="Walsh D.A."/>
            <person name="Denef V.J."/>
            <person name="McMahon K.D."/>
            <person name="Konstantinidis K.T."/>
            <person name="Eloe-Fadrosh E.A."/>
            <person name="Kyrpides N.C."/>
            <person name="Woyke T."/>
        </authorList>
    </citation>
    <scope>NUCLEOTIDE SEQUENCE</scope>
    <source>
        <strain evidence="1">GVMAG-M-3300024258-14</strain>
    </source>
</reference>
<sequence>MSFFNLSKSVPDFNNIFNDDFNSNLLSVKKISNKGSQYKLIKYNKDLLSSDFESSYGLCRSIIANEDNQIVCFSPPKSIDRNVFVNKYPEIDSNFIVEELVEGTMINMFYNKGRWEISTKGVIGANTRFFKTSDKTNFRKMFFDAFFKCGLTHEMFVTNYCFSFVLQHPDNRIVVPFTEPCLKLIAVYNIETNEEGDFIVNVVDKYHYWLNHLNSSLFIMNDTYTTKSYENLDERLASLNTPYDILGYVVYNTTTGERMKMRNPMYEEVKTLRGNQTKLQFQYLSLRSQGKVNNYLKYFPESKRDFSNYRDGVHRFTSTLYNNYRNCYVKKEKPLKEYGNQFRTHMYHIHQLFLTNLKEENKYVDINVVIGYVNKLKPEHLMYSLNYHHRTKVIDEQDIEVSV</sequence>
<organism evidence="1">
    <name type="scientific">viral metagenome</name>
    <dbReference type="NCBI Taxonomy" id="1070528"/>
    <lineage>
        <taxon>unclassified sequences</taxon>
        <taxon>metagenomes</taxon>
        <taxon>organismal metagenomes</taxon>
    </lineage>
</organism>
<protein>
    <recommendedName>
        <fullName evidence="2">T4 RNA ligase 1-like N-terminal domain-containing protein</fullName>
    </recommendedName>
</protein>
<dbReference type="AlphaFoldDB" id="A0A6C0IR35"/>